<dbReference type="InterPro" id="IPR010982">
    <property type="entry name" value="Lambda_DNA-bd_dom_sf"/>
</dbReference>
<dbReference type="Pfam" id="PF01381">
    <property type="entry name" value="HTH_3"/>
    <property type="match status" value="1"/>
</dbReference>
<dbReference type="Pfam" id="PF13274">
    <property type="entry name" value="SocA_Panacea"/>
    <property type="match status" value="1"/>
</dbReference>
<name>A0AAJ1RBN0_9LACO</name>
<sequence length="310" mass="34844">MADTYIKDYTNTFLIHGREYEVTAPAKFDSETNKLLDDTVLDDRAVEIANNRYRADMSLVSPEDIKKYRAKIGLSQRELAKFLGWSPNTIALYETGAFPSKGNNKLLKALIDDDHMLTDFLEQDDHGLSAAAINKIKDYLNAESDDVIMEKASSPLFTAMQLANWYRVTNRFDAQEDENVENLTQMKVVKLLYFAFGRYAAKSHGKLFNSRIIAMPYGPVVEEIHQNFNGQRDIVFGELEKQAFTDFSSVQENTEIVTLLKGILDDYGDQTASGLSKVTHQAGSPWSLTNQGAIINPTLIAETFARGSEQ</sequence>
<dbReference type="SUPFAM" id="SSF47413">
    <property type="entry name" value="lambda repressor-like DNA-binding domains"/>
    <property type="match status" value="1"/>
</dbReference>
<evidence type="ECO:0000313" key="3">
    <source>
        <dbReference type="Proteomes" id="UP001167919"/>
    </source>
</evidence>
<dbReference type="AlphaFoldDB" id="A0AAJ1RBN0"/>
<feature type="domain" description="HTH cro/C1-type" evidence="1">
    <location>
        <begin position="65"/>
        <end position="96"/>
    </location>
</feature>
<gene>
    <name evidence="2" type="ORF">EVC35_06605</name>
</gene>
<dbReference type="RefSeq" id="WP_301711324.1">
    <property type="nucleotide sequence ID" value="NZ_SDWY01000003.1"/>
</dbReference>
<organism evidence="2 3">
    <name type="scientific">Oenococcus sicerae</name>
    <dbReference type="NCBI Taxonomy" id="2203724"/>
    <lineage>
        <taxon>Bacteria</taxon>
        <taxon>Bacillati</taxon>
        <taxon>Bacillota</taxon>
        <taxon>Bacilli</taxon>
        <taxon>Lactobacillales</taxon>
        <taxon>Lactobacillaceae</taxon>
        <taxon>Oenococcus</taxon>
    </lineage>
</organism>
<dbReference type="CDD" id="cd00093">
    <property type="entry name" value="HTH_XRE"/>
    <property type="match status" value="1"/>
</dbReference>
<dbReference type="EMBL" id="SDWY01000003">
    <property type="protein sequence ID" value="MDN6900673.1"/>
    <property type="molecule type" value="Genomic_DNA"/>
</dbReference>
<dbReference type="Gene3D" id="1.10.260.40">
    <property type="entry name" value="lambda repressor-like DNA-binding domains"/>
    <property type="match status" value="1"/>
</dbReference>
<evidence type="ECO:0000259" key="1">
    <source>
        <dbReference type="PROSITE" id="PS50943"/>
    </source>
</evidence>
<dbReference type="PROSITE" id="PS50943">
    <property type="entry name" value="HTH_CROC1"/>
    <property type="match status" value="1"/>
</dbReference>
<dbReference type="InterPro" id="IPR001387">
    <property type="entry name" value="Cro/C1-type_HTH"/>
</dbReference>
<evidence type="ECO:0000313" key="2">
    <source>
        <dbReference type="EMBL" id="MDN6900673.1"/>
    </source>
</evidence>
<dbReference type="InterPro" id="IPR025272">
    <property type="entry name" value="SocA_Panacea"/>
</dbReference>
<protein>
    <submittedName>
        <fullName evidence="2">DUF4065 domain-containing protein</fullName>
    </submittedName>
</protein>
<proteinExistence type="predicted"/>
<dbReference type="Proteomes" id="UP001167919">
    <property type="component" value="Unassembled WGS sequence"/>
</dbReference>
<reference evidence="2" key="1">
    <citation type="submission" date="2019-01" db="EMBL/GenBank/DDBJ databases">
        <title>Oenococcus sicerae UCMA17102.</title>
        <authorList>
            <person name="Cousin F.J."/>
            <person name="Le Guellec R."/>
            <person name="Cretenet M."/>
        </authorList>
    </citation>
    <scope>NUCLEOTIDE SEQUENCE</scope>
    <source>
        <strain evidence="2">UCMA17102</strain>
    </source>
</reference>
<dbReference type="GO" id="GO:0003677">
    <property type="term" value="F:DNA binding"/>
    <property type="evidence" value="ECO:0007669"/>
    <property type="project" value="InterPro"/>
</dbReference>
<dbReference type="SMART" id="SM00530">
    <property type="entry name" value="HTH_XRE"/>
    <property type="match status" value="1"/>
</dbReference>
<comment type="caution">
    <text evidence="2">The sequence shown here is derived from an EMBL/GenBank/DDBJ whole genome shotgun (WGS) entry which is preliminary data.</text>
</comment>
<accession>A0AAJ1RBN0</accession>